<protein>
    <submittedName>
        <fullName evidence="1">Uncharacterized protein</fullName>
    </submittedName>
</protein>
<dbReference type="EMBL" id="DS566182">
    <property type="status" value="NOT_ANNOTATED_CDS"/>
    <property type="molecule type" value="Genomic_DNA"/>
</dbReference>
<keyword evidence="2" id="KW-1185">Reference proteome</keyword>
<dbReference type="PANTHER" id="PTHR33714">
    <property type="entry name" value="COUNTING FACTOR-ASSOCIATED PROTEIN A-RELATED"/>
    <property type="match status" value="1"/>
</dbReference>
<sequence>MTTVFGSAPFVTVEKYTSTGCASSVFQLANTYWADGTTAADVTSITTAQDNTCVGTTKVYGSGITPIYLLSTKTFASGTTVCTTPTVPDMVTAVAVDPLTATCMTTNQCAITEATSTLCSSSASYASDINLVFPSTPFVTVELYTGSACAALASIKTYWADGNCHKKDATTSYRAVRRSDNSAKIQFYTDAACTTPGIATTDVTTITRAQDNTCVGTTKVYGSGVTEPFYLSTKTFDSATGSCTTASTPNLVVTAKGVEPVDSICKTTTTCAGTAFPFTSTLCSPASTFVADITPVFPSTPFVTVETYSSPSCATLTGIKTYWADGNCHKKDATTSYRAMRKTDKSATVQFYTDTACTTPGIATTDVTTITGGQDSTCVSNTMKVYGSGVTQDFYLSVKTYNSATGSCTTSALPNLVTAAKLSPVDATCKTTTACATSSVFTSTLCNPVGTYKSDMATVFNSNPFVIVETYDGSYTAVRKGDGSSSIQFYTDAACVTASDQTTVQSDQTTCAPSTTFKVWYMYDIIIAGSCCDSGR</sequence>
<dbReference type="AlphaFoldDB" id="H3H4D8"/>
<dbReference type="EnsemblProtists" id="Phyra85433">
    <property type="protein sequence ID" value="Phyra85433"/>
    <property type="gene ID" value="Phyra85433"/>
</dbReference>
<dbReference type="PANTHER" id="PTHR33714:SF3">
    <property type="entry name" value="COUNTING FACTOR-ASSOCIATED PROTEIN A-RELATED"/>
    <property type="match status" value="1"/>
</dbReference>
<dbReference type="Proteomes" id="UP000005238">
    <property type="component" value="Unassembled WGS sequence"/>
</dbReference>
<proteinExistence type="predicted"/>
<name>H3H4D8_PHYRM</name>
<reference evidence="2" key="1">
    <citation type="journal article" date="2006" name="Science">
        <title>Phytophthora genome sequences uncover evolutionary origins and mechanisms of pathogenesis.</title>
        <authorList>
            <person name="Tyler B.M."/>
            <person name="Tripathy S."/>
            <person name="Zhang X."/>
            <person name="Dehal P."/>
            <person name="Jiang R.H."/>
            <person name="Aerts A."/>
            <person name="Arredondo F.D."/>
            <person name="Baxter L."/>
            <person name="Bensasson D."/>
            <person name="Beynon J.L."/>
            <person name="Chapman J."/>
            <person name="Damasceno C.M."/>
            <person name="Dorrance A.E."/>
            <person name="Dou D."/>
            <person name="Dickerman A.W."/>
            <person name="Dubchak I.L."/>
            <person name="Garbelotto M."/>
            <person name="Gijzen M."/>
            <person name="Gordon S.G."/>
            <person name="Govers F."/>
            <person name="Grunwald N.J."/>
            <person name="Huang W."/>
            <person name="Ivors K.L."/>
            <person name="Jones R.W."/>
            <person name="Kamoun S."/>
            <person name="Krampis K."/>
            <person name="Lamour K.H."/>
            <person name="Lee M.K."/>
            <person name="McDonald W.H."/>
            <person name="Medina M."/>
            <person name="Meijer H.J."/>
            <person name="Nordberg E.K."/>
            <person name="Maclean D.J."/>
            <person name="Ospina-Giraldo M.D."/>
            <person name="Morris P.F."/>
            <person name="Phuntumart V."/>
            <person name="Putnam N.H."/>
            <person name="Rash S."/>
            <person name="Rose J.K."/>
            <person name="Sakihama Y."/>
            <person name="Salamov A.A."/>
            <person name="Savidor A."/>
            <person name="Scheuring C.F."/>
            <person name="Smith B.M."/>
            <person name="Sobral B.W."/>
            <person name="Terry A."/>
            <person name="Torto-Alalibo T.A."/>
            <person name="Win J."/>
            <person name="Xu Z."/>
            <person name="Zhang H."/>
            <person name="Grigoriev I.V."/>
            <person name="Rokhsar D.S."/>
            <person name="Boore J.L."/>
        </authorList>
    </citation>
    <scope>NUCLEOTIDE SEQUENCE [LARGE SCALE GENOMIC DNA]</scope>
    <source>
        <strain evidence="2">Pr102</strain>
    </source>
</reference>
<evidence type="ECO:0000313" key="1">
    <source>
        <dbReference type="EnsemblProtists" id="Phyra85433"/>
    </source>
</evidence>
<dbReference type="InParanoid" id="H3H4D8"/>
<reference evidence="1" key="2">
    <citation type="submission" date="2015-06" db="UniProtKB">
        <authorList>
            <consortium name="EnsemblProtists"/>
        </authorList>
    </citation>
    <scope>IDENTIFICATION</scope>
    <source>
        <strain evidence="1">Pr102</strain>
    </source>
</reference>
<dbReference type="HOGENOM" id="CLU_508553_0_0_1"/>
<organism evidence="1 2">
    <name type="scientific">Phytophthora ramorum</name>
    <name type="common">Sudden oak death agent</name>
    <dbReference type="NCBI Taxonomy" id="164328"/>
    <lineage>
        <taxon>Eukaryota</taxon>
        <taxon>Sar</taxon>
        <taxon>Stramenopiles</taxon>
        <taxon>Oomycota</taxon>
        <taxon>Peronosporomycetes</taxon>
        <taxon>Peronosporales</taxon>
        <taxon>Peronosporaceae</taxon>
        <taxon>Phytophthora</taxon>
    </lineage>
</organism>
<evidence type="ECO:0000313" key="2">
    <source>
        <dbReference type="Proteomes" id="UP000005238"/>
    </source>
</evidence>
<accession>H3H4D8</accession>
<dbReference type="eggNOG" id="ENOG502SSYR">
    <property type="taxonomic scope" value="Eukaryota"/>
</dbReference>